<dbReference type="InterPro" id="IPR058567">
    <property type="entry name" value="Ig_TRAPPC9_Trs120_3rd"/>
</dbReference>
<reference evidence="3" key="1">
    <citation type="journal article" date="2009" name="Science">
        <title>The B73 maize genome: complexity, diversity, and dynamics.</title>
        <authorList>
            <person name="Schnable P.S."/>
            <person name="Ware D."/>
            <person name="Fulton R.S."/>
            <person name="Stein J.C."/>
            <person name="Wei F."/>
            <person name="Pasternak S."/>
            <person name="Liang C."/>
            <person name="Zhang J."/>
            <person name="Fulton L."/>
            <person name="Graves T.A."/>
            <person name="Minx P."/>
            <person name="Reily A.D."/>
            <person name="Courtney L."/>
            <person name="Kruchowski S.S."/>
            <person name="Tomlinson C."/>
            <person name="Strong C."/>
            <person name="Delehaunty K."/>
            <person name="Fronick C."/>
            <person name="Courtney B."/>
            <person name="Rock S.M."/>
            <person name="Belter E."/>
            <person name="Du F."/>
            <person name="Kim K."/>
            <person name="Abbott R.M."/>
            <person name="Cotton M."/>
            <person name="Levy A."/>
            <person name="Marchetto P."/>
            <person name="Ochoa K."/>
            <person name="Jackson S.M."/>
            <person name="Gillam B."/>
            <person name="Chen W."/>
            <person name="Yan L."/>
            <person name="Higginbotham J."/>
            <person name="Cardenas M."/>
            <person name="Waligorski J."/>
            <person name="Applebaum E."/>
            <person name="Phelps L."/>
            <person name="Falcone J."/>
            <person name="Kanchi K."/>
            <person name="Thane T."/>
            <person name="Scimone A."/>
            <person name="Thane N."/>
            <person name="Henke J."/>
            <person name="Wang T."/>
            <person name="Ruppert J."/>
            <person name="Shah N."/>
            <person name="Rotter K."/>
            <person name="Hodges J."/>
            <person name="Ingenthron E."/>
            <person name="Cordes M."/>
            <person name="Kohlberg S."/>
            <person name="Sgro J."/>
            <person name="Delgado B."/>
            <person name="Mead K."/>
            <person name="Chinwalla A."/>
            <person name="Leonard S."/>
            <person name="Crouse K."/>
            <person name="Collura K."/>
            <person name="Kudrna D."/>
            <person name="Currie J."/>
            <person name="He R."/>
            <person name="Angelova A."/>
            <person name="Rajasekar S."/>
            <person name="Mueller T."/>
            <person name="Lomeli R."/>
            <person name="Scara G."/>
            <person name="Ko A."/>
            <person name="Delaney K."/>
            <person name="Wissotski M."/>
            <person name="Lopez G."/>
            <person name="Campos D."/>
            <person name="Braidotti M."/>
            <person name="Ashley E."/>
            <person name="Golser W."/>
            <person name="Kim H."/>
            <person name="Lee S."/>
            <person name="Lin J."/>
            <person name="Dujmic Z."/>
            <person name="Kim W."/>
            <person name="Talag J."/>
            <person name="Zuccolo A."/>
            <person name="Fan C."/>
            <person name="Sebastian A."/>
            <person name="Kramer M."/>
            <person name="Spiegel L."/>
            <person name="Nascimento L."/>
            <person name="Zutavern T."/>
            <person name="Miller B."/>
            <person name="Ambroise C."/>
            <person name="Muller S."/>
            <person name="Spooner W."/>
            <person name="Narechania A."/>
            <person name="Ren L."/>
            <person name="Wei S."/>
            <person name="Kumari S."/>
            <person name="Faga B."/>
            <person name="Levy M.J."/>
            <person name="McMahan L."/>
            <person name="Van Buren P."/>
            <person name="Vaughn M.W."/>
            <person name="Ying K."/>
            <person name="Yeh C.-T."/>
            <person name="Emrich S.J."/>
            <person name="Jia Y."/>
            <person name="Kalyanaraman A."/>
            <person name="Hsia A.-P."/>
            <person name="Barbazuk W.B."/>
            <person name="Baucom R.S."/>
            <person name="Brutnell T.P."/>
            <person name="Carpita N.C."/>
            <person name="Chaparro C."/>
            <person name="Chia J.-M."/>
            <person name="Deragon J.-M."/>
            <person name="Estill J.C."/>
            <person name="Fu Y."/>
            <person name="Jeddeloh J.A."/>
            <person name="Han Y."/>
            <person name="Lee H."/>
            <person name="Li P."/>
            <person name="Lisch D.R."/>
            <person name="Liu S."/>
            <person name="Liu Z."/>
            <person name="Nagel D.H."/>
            <person name="McCann M.C."/>
            <person name="SanMiguel P."/>
            <person name="Myers A.M."/>
            <person name="Nettleton D."/>
            <person name="Nguyen J."/>
            <person name="Penning B.W."/>
            <person name="Ponnala L."/>
            <person name="Schneider K.L."/>
            <person name="Schwartz D.C."/>
            <person name="Sharma A."/>
            <person name="Soderlund C."/>
            <person name="Springer N.M."/>
            <person name="Sun Q."/>
            <person name="Wang H."/>
            <person name="Waterman M."/>
            <person name="Westerman R."/>
            <person name="Wolfgruber T.K."/>
            <person name="Yang L."/>
            <person name="Yu Y."/>
            <person name="Zhang L."/>
            <person name="Zhou S."/>
            <person name="Zhu Q."/>
            <person name="Bennetzen J.L."/>
            <person name="Dawe R.K."/>
            <person name="Jiang J."/>
            <person name="Jiang N."/>
            <person name="Presting G.G."/>
            <person name="Wessler S.R."/>
            <person name="Aluru S."/>
            <person name="Martienssen R.A."/>
            <person name="Clifton S.W."/>
            <person name="McCombie W.R."/>
            <person name="Wing R.A."/>
            <person name="Wilson R.K."/>
        </authorList>
    </citation>
    <scope>NUCLEOTIDE SEQUENCE [LARGE SCALE GENOMIC DNA]</scope>
    <source>
        <strain evidence="3">cv. B73</strain>
    </source>
</reference>
<evidence type="ECO:0000313" key="2">
    <source>
        <dbReference type="EnsemblPlants" id="Zm00001eb426010_P001"/>
    </source>
</evidence>
<proteinExistence type="predicted"/>
<evidence type="ECO:0000259" key="1">
    <source>
        <dbReference type="Pfam" id="PF26282"/>
    </source>
</evidence>
<dbReference type="PANTHER" id="PTHR21512">
    <property type="entry name" value="TRAFFICKING PROTEIN PARTICLE COMPLEX SUBUNIT 9"/>
    <property type="match status" value="1"/>
</dbReference>
<feature type="domain" description="Trs120/TRAPPC9 third Ig-like" evidence="1">
    <location>
        <begin position="32"/>
        <end position="183"/>
    </location>
</feature>
<accession>A0A804RK90</accession>
<dbReference type="InterPro" id="IPR013935">
    <property type="entry name" value="Trs120_TRAPPC9"/>
</dbReference>
<reference evidence="2" key="2">
    <citation type="submission" date="2019-07" db="EMBL/GenBank/DDBJ databases">
        <authorList>
            <person name="Seetharam A."/>
            <person name="Woodhouse M."/>
            <person name="Cannon E."/>
        </authorList>
    </citation>
    <scope>NUCLEOTIDE SEQUENCE [LARGE SCALE GENOMIC DNA]</scope>
    <source>
        <strain evidence="2">cv. B73</strain>
    </source>
</reference>
<dbReference type="InParanoid" id="A0A804RK90"/>
<keyword evidence="3" id="KW-1185">Reference proteome</keyword>
<evidence type="ECO:0000313" key="3">
    <source>
        <dbReference type="Proteomes" id="UP000007305"/>
    </source>
</evidence>
<reference evidence="2" key="3">
    <citation type="submission" date="2021-05" db="UniProtKB">
        <authorList>
            <consortium name="EnsemblPlants"/>
        </authorList>
    </citation>
    <scope>IDENTIFICATION</scope>
    <source>
        <strain evidence="2">cv. B73</strain>
    </source>
</reference>
<organism evidence="2 3">
    <name type="scientific">Zea mays</name>
    <name type="common">Maize</name>
    <dbReference type="NCBI Taxonomy" id="4577"/>
    <lineage>
        <taxon>Eukaryota</taxon>
        <taxon>Viridiplantae</taxon>
        <taxon>Streptophyta</taxon>
        <taxon>Embryophyta</taxon>
        <taxon>Tracheophyta</taxon>
        <taxon>Spermatophyta</taxon>
        <taxon>Magnoliopsida</taxon>
        <taxon>Liliopsida</taxon>
        <taxon>Poales</taxon>
        <taxon>Poaceae</taxon>
        <taxon>PACMAD clade</taxon>
        <taxon>Panicoideae</taxon>
        <taxon>Andropogonodae</taxon>
        <taxon>Andropogoneae</taxon>
        <taxon>Tripsacinae</taxon>
        <taxon>Zea</taxon>
    </lineage>
</organism>
<dbReference type="AlphaFoldDB" id="A0A804RK90"/>
<dbReference type="PANTHER" id="PTHR21512:SF5">
    <property type="entry name" value="TRAFFICKING PROTEIN PARTICLE COMPLEX SUBUNIT 9"/>
    <property type="match status" value="1"/>
</dbReference>
<protein>
    <recommendedName>
        <fullName evidence="1">Trs120/TRAPPC9 third Ig-like domain-containing protein</fullName>
    </recommendedName>
</protein>
<name>A0A804RK90_MAIZE</name>
<dbReference type="Pfam" id="PF26282">
    <property type="entry name" value="Ig_TRAPPC9-Trs120_3rd"/>
    <property type="match status" value="1"/>
</dbReference>
<dbReference type="EnsemblPlants" id="Zm00001eb426010_T001">
    <property type="protein sequence ID" value="Zm00001eb426010_P001"/>
    <property type="gene ID" value="Zm00001eb426010"/>
</dbReference>
<dbReference type="Proteomes" id="UP000007305">
    <property type="component" value="Chromosome 10"/>
</dbReference>
<dbReference type="GO" id="GO:0005794">
    <property type="term" value="C:Golgi apparatus"/>
    <property type="evidence" value="ECO:0007669"/>
    <property type="project" value="UniProtKB-SubCell"/>
</dbReference>
<dbReference type="Gramene" id="Zm00001eb426010_T001">
    <property type="protein sequence ID" value="Zm00001eb426010_P001"/>
    <property type="gene ID" value="Zm00001eb426010"/>
</dbReference>
<sequence length="263" mass="29394">MRLVRARLLSMEIPAQFTETHIKPVSGKDVNLLKVDPYKGSWGFRLLELELFNPTDVVFYVDVAVHLDDVDVGEEVISEGDAACHKTRIDRDYSARVLVPLENFKLPVFDASFFVKESSSDEPLGSRAATIAERNAKAELNVSIDNLISKIKVKWHSGRNSSGELNIKDAILAAIQASIIDILLPDPLTFSFKLAKNGTVNNVDSSKDSDDVLRCKDPISAHEMIHMEVQVCNNTKEIIRMNLNISCKGKRGRKTNRKQMKSV</sequence>